<dbReference type="GO" id="GO:0010038">
    <property type="term" value="P:response to metal ion"/>
    <property type="evidence" value="ECO:0007669"/>
    <property type="project" value="InterPro"/>
</dbReference>
<accession>A0A1Y2K2L1</accession>
<dbReference type="SUPFAM" id="SSF54913">
    <property type="entry name" value="GlnB-like"/>
    <property type="match status" value="1"/>
</dbReference>
<protein>
    <submittedName>
        <fullName evidence="2">Putative periplasmic divalent cation tolerance protein</fullName>
    </submittedName>
</protein>
<sequence length="111" mass="12363">MVESVDDALIVWCTAPDETVAESLADALVSERLAACVHLLPMGRSIYRWQGKIERESEVTLIIKTRAARFAALQERLMALHPYDTPEILATPVAGGLPDYLHWLAQEVNPH</sequence>
<comment type="caution">
    <text evidence="2">The sequence shown here is derived from an EMBL/GenBank/DDBJ whole genome shotgun (WGS) entry which is preliminary data.</text>
</comment>
<dbReference type="Pfam" id="PF03091">
    <property type="entry name" value="CutA1"/>
    <property type="match status" value="1"/>
</dbReference>
<name>A0A1Y2K2L1_9PROT</name>
<keyword evidence="3" id="KW-1185">Reference proteome</keyword>
<comment type="similarity">
    <text evidence="1">Belongs to the CutA family.</text>
</comment>
<evidence type="ECO:0000313" key="3">
    <source>
        <dbReference type="Proteomes" id="UP000194003"/>
    </source>
</evidence>
<dbReference type="AlphaFoldDB" id="A0A1Y2K2L1"/>
<dbReference type="RefSeq" id="WP_085442681.1">
    <property type="nucleotide sequence ID" value="NZ_LVJN01000020.1"/>
</dbReference>
<gene>
    <name evidence="2" type="ORF">MAIT1_01376</name>
</gene>
<dbReference type="InterPro" id="IPR015867">
    <property type="entry name" value="N-reg_PII/ATP_PRibTrfase_C"/>
</dbReference>
<dbReference type="STRING" id="1434232.MAIT1_01376"/>
<organism evidence="2 3">
    <name type="scientific">Magnetofaba australis IT-1</name>
    <dbReference type="NCBI Taxonomy" id="1434232"/>
    <lineage>
        <taxon>Bacteria</taxon>
        <taxon>Pseudomonadati</taxon>
        <taxon>Pseudomonadota</taxon>
        <taxon>Magnetococcia</taxon>
        <taxon>Magnetococcales</taxon>
        <taxon>Magnetococcaceae</taxon>
        <taxon>Magnetofaba</taxon>
    </lineage>
</organism>
<dbReference type="Gene3D" id="3.30.70.120">
    <property type="match status" value="1"/>
</dbReference>
<dbReference type="Proteomes" id="UP000194003">
    <property type="component" value="Unassembled WGS sequence"/>
</dbReference>
<dbReference type="GO" id="GO:0005507">
    <property type="term" value="F:copper ion binding"/>
    <property type="evidence" value="ECO:0007669"/>
    <property type="project" value="TreeGrafter"/>
</dbReference>
<dbReference type="PANTHER" id="PTHR23419:SF8">
    <property type="entry name" value="FI09726P"/>
    <property type="match status" value="1"/>
</dbReference>
<dbReference type="EMBL" id="LVJN01000020">
    <property type="protein sequence ID" value="OSM01424.1"/>
    <property type="molecule type" value="Genomic_DNA"/>
</dbReference>
<evidence type="ECO:0000313" key="2">
    <source>
        <dbReference type="EMBL" id="OSM01424.1"/>
    </source>
</evidence>
<dbReference type="InterPro" id="IPR011322">
    <property type="entry name" value="N-reg_PII-like_a/b"/>
</dbReference>
<dbReference type="InterPro" id="IPR004323">
    <property type="entry name" value="Ion_tolerance_CutA"/>
</dbReference>
<dbReference type="OrthoDB" id="37622at2"/>
<evidence type="ECO:0000256" key="1">
    <source>
        <dbReference type="ARBA" id="ARBA00010169"/>
    </source>
</evidence>
<reference evidence="2 3" key="1">
    <citation type="journal article" date="2016" name="BMC Genomics">
        <title>Combined genomic and structural analyses of a cultured magnetotactic bacterium reveals its niche adaptation to a dynamic environment.</title>
        <authorList>
            <person name="Araujo A.C."/>
            <person name="Morillo V."/>
            <person name="Cypriano J."/>
            <person name="Teixeira L.C."/>
            <person name="Leao P."/>
            <person name="Lyra S."/>
            <person name="Almeida L.G."/>
            <person name="Bazylinski D.A."/>
            <person name="Vasconcellos A.T."/>
            <person name="Abreu F."/>
            <person name="Lins U."/>
        </authorList>
    </citation>
    <scope>NUCLEOTIDE SEQUENCE [LARGE SCALE GENOMIC DNA]</scope>
    <source>
        <strain evidence="2 3">IT-1</strain>
    </source>
</reference>
<proteinExistence type="inferred from homology"/>
<dbReference type="PANTHER" id="PTHR23419">
    <property type="entry name" value="DIVALENT CATION TOLERANCE CUTA-RELATED"/>
    <property type="match status" value="1"/>
</dbReference>